<feature type="transmembrane region" description="Helical" evidence="6">
    <location>
        <begin position="162"/>
        <end position="188"/>
    </location>
</feature>
<dbReference type="AlphaFoldDB" id="A0A1W0WM77"/>
<evidence type="ECO:0000256" key="4">
    <source>
        <dbReference type="ARBA" id="ARBA00022989"/>
    </source>
</evidence>
<dbReference type="PANTHER" id="PTHR21324:SF2">
    <property type="entry name" value="EG:22E5.9 PROTEIN"/>
    <property type="match status" value="1"/>
</dbReference>
<evidence type="ECO:0000256" key="1">
    <source>
        <dbReference type="ARBA" id="ARBA00004127"/>
    </source>
</evidence>
<evidence type="ECO:0000313" key="9">
    <source>
        <dbReference type="Proteomes" id="UP000192578"/>
    </source>
</evidence>
<dbReference type="OrthoDB" id="191706at2759"/>
<evidence type="ECO:0000256" key="5">
    <source>
        <dbReference type="ARBA" id="ARBA00023136"/>
    </source>
</evidence>
<comment type="similarity">
    <text evidence="2">Belongs to the DRAM/TMEM150 family.</text>
</comment>
<keyword evidence="4 6" id="KW-1133">Transmembrane helix</keyword>
<dbReference type="GO" id="GO:0012505">
    <property type="term" value="C:endomembrane system"/>
    <property type="evidence" value="ECO:0007669"/>
    <property type="project" value="UniProtKB-SubCell"/>
</dbReference>
<comment type="caution">
    <text evidence="8">The sequence shown here is derived from an EMBL/GenBank/DDBJ whole genome shotgun (WGS) entry which is preliminary data.</text>
</comment>
<dbReference type="Pfam" id="PF10277">
    <property type="entry name" value="Frag1"/>
    <property type="match status" value="1"/>
</dbReference>
<evidence type="ECO:0000313" key="8">
    <source>
        <dbReference type="EMBL" id="OQV16305.1"/>
    </source>
</evidence>
<feature type="transmembrane region" description="Helical" evidence="6">
    <location>
        <begin position="12"/>
        <end position="32"/>
    </location>
</feature>
<keyword evidence="3 6" id="KW-0812">Transmembrane</keyword>
<proteinExistence type="inferred from homology"/>
<evidence type="ECO:0000256" key="2">
    <source>
        <dbReference type="ARBA" id="ARBA00006565"/>
    </source>
</evidence>
<dbReference type="PANTHER" id="PTHR21324">
    <property type="entry name" value="FASTING-INDUCIBLE INTEGRAL MEMBRANE PROTEIN TM6P1-RELATED"/>
    <property type="match status" value="1"/>
</dbReference>
<feature type="transmembrane region" description="Helical" evidence="6">
    <location>
        <begin position="208"/>
        <end position="228"/>
    </location>
</feature>
<protein>
    <submittedName>
        <fullName evidence="8">DNA damage-regulated autophagy modulator protein 1</fullName>
    </submittedName>
</protein>
<sequence>MPHCSWSVAISHIPLITGLVFLLTCVITYAWAVSLHHVPAIFPYISDTGSFPPESCFFGEMLNIGAVLIAVTVYFRYLELRDHVLADLFPRFRWLSRTSLTLGMISAFGVSLVANFQEVNQIELHIVGALMIFGLGAAYMYIETYITYKIHPGGESRRICHFRLVCSVVGLLAFISMIVTIAVAYHFYKPLDGRTPVNWTPADGGWEWHTASAISEWIVAFTEILFFATYTKEFRRFRLDFPKLLILPVESSDDSDVARLDNRSSL</sequence>
<gene>
    <name evidence="8" type="ORF">BV898_09613</name>
</gene>
<evidence type="ECO:0000256" key="6">
    <source>
        <dbReference type="SAM" id="Phobius"/>
    </source>
</evidence>
<evidence type="ECO:0000259" key="7">
    <source>
        <dbReference type="Pfam" id="PF10277"/>
    </source>
</evidence>
<organism evidence="8 9">
    <name type="scientific">Hypsibius exemplaris</name>
    <name type="common">Freshwater tardigrade</name>
    <dbReference type="NCBI Taxonomy" id="2072580"/>
    <lineage>
        <taxon>Eukaryota</taxon>
        <taxon>Metazoa</taxon>
        <taxon>Ecdysozoa</taxon>
        <taxon>Tardigrada</taxon>
        <taxon>Eutardigrada</taxon>
        <taxon>Parachela</taxon>
        <taxon>Hypsibioidea</taxon>
        <taxon>Hypsibiidae</taxon>
        <taxon>Hypsibius</taxon>
    </lineage>
</organism>
<feature type="transmembrane region" description="Helical" evidence="6">
    <location>
        <begin position="57"/>
        <end position="77"/>
    </location>
</feature>
<feature type="transmembrane region" description="Helical" evidence="6">
    <location>
        <begin position="98"/>
        <end position="116"/>
    </location>
</feature>
<feature type="domain" description="CWH43-like N-terminal" evidence="7">
    <location>
        <begin position="11"/>
        <end position="236"/>
    </location>
</feature>
<keyword evidence="5 6" id="KW-0472">Membrane</keyword>
<dbReference type="InterPro" id="IPR050911">
    <property type="entry name" value="DRAM/TMEM150_Autophagy_Mod"/>
</dbReference>
<feature type="transmembrane region" description="Helical" evidence="6">
    <location>
        <begin position="122"/>
        <end position="142"/>
    </location>
</feature>
<evidence type="ECO:0000256" key="3">
    <source>
        <dbReference type="ARBA" id="ARBA00022692"/>
    </source>
</evidence>
<name>A0A1W0WM77_HYPEX</name>
<keyword evidence="9" id="KW-1185">Reference proteome</keyword>
<dbReference type="EMBL" id="MTYJ01000076">
    <property type="protein sequence ID" value="OQV16305.1"/>
    <property type="molecule type" value="Genomic_DNA"/>
</dbReference>
<comment type="subcellular location">
    <subcellularLocation>
        <location evidence="1">Endomembrane system</location>
        <topology evidence="1">Multi-pass membrane protein</topology>
    </subcellularLocation>
</comment>
<dbReference type="InterPro" id="IPR019402">
    <property type="entry name" value="CWH43_N"/>
</dbReference>
<dbReference type="Proteomes" id="UP000192578">
    <property type="component" value="Unassembled WGS sequence"/>
</dbReference>
<accession>A0A1W0WM77</accession>
<reference evidence="9" key="1">
    <citation type="submission" date="2017-01" db="EMBL/GenBank/DDBJ databases">
        <title>Comparative genomics of anhydrobiosis in the tardigrade Hypsibius dujardini.</title>
        <authorList>
            <person name="Yoshida Y."/>
            <person name="Koutsovoulos G."/>
            <person name="Laetsch D."/>
            <person name="Stevens L."/>
            <person name="Kumar S."/>
            <person name="Horikawa D."/>
            <person name="Ishino K."/>
            <person name="Komine S."/>
            <person name="Tomita M."/>
            <person name="Blaxter M."/>
            <person name="Arakawa K."/>
        </authorList>
    </citation>
    <scope>NUCLEOTIDE SEQUENCE [LARGE SCALE GENOMIC DNA]</scope>
    <source>
        <strain evidence="9">Z151</strain>
    </source>
</reference>